<dbReference type="Pfam" id="PF02653">
    <property type="entry name" value="BPD_transp_2"/>
    <property type="match status" value="1"/>
</dbReference>
<name>A0A4T2BR14_9MICO</name>
<dbReference type="AlphaFoldDB" id="A0A4T2BR14"/>
<evidence type="ECO:0000256" key="5">
    <source>
        <dbReference type="ARBA" id="ARBA00023136"/>
    </source>
</evidence>
<feature type="region of interest" description="Disordered" evidence="6">
    <location>
        <begin position="1"/>
        <end position="38"/>
    </location>
</feature>
<dbReference type="OrthoDB" id="9792579at2"/>
<feature type="transmembrane region" description="Helical" evidence="7">
    <location>
        <begin position="340"/>
        <end position="357"/>
    </location>
</feature>
<keyword evidence="5 7" id="KW-0472">Membrane</keyword>
<feature type="transmembrane region" description="Helical" evidence="7">
    <location>
        <begin position="288"/>
        <end position="309"/>
    </location>
</feature>
<keyword evidence="9" id="KW-1185">Reference proteome</keyword>
<keyword evidence="3 7" id="KW-0812">Transmembrane</keyword>
<comment type="caution">
    <text evidence="8">The sequence shown here is derived from an EMBL/GenBank/DDBJ whole genome shotgun (WGS) entry which is preliminary data.</text>
</comment>
<evidence type="ECO:0000313" key="8">
    <source>
        <dbReference type="EMBL" id="TIH33857.1"/>
    </source>
</evidence>
<feature type="transmembrane region" description="Helical" evidence="7">
    <location>
        <begin position="124"/>
        <end position="144"/>
    </location>
</feature>
<feature type="transmembrane region" description="Helical" evidence="7">
    <location>
        <begin position="179"/>
        <end position="201"/>
    </location>
</feature>
<dbReference type="EMBL" id="QYRT01000030">
    <property type="protein sequence ID" value="TIH33857.1"/>
    <property type="molecule type" value="Genomic_DNA"/>
</dbReference>
<reference evidence="8 9" key="1">
    <citation type="journal article" date="2019" name="Microorganisms">
        <title>Systematic Affiliation and Genome Analysis of Subtercola vilae DB165(T) with Particular Emphasis on Cold Adaptation of an Isolate from a High-Altitude Cold Volcano Lake.</title>
        <authorList>
            <person name="Villalobos A.S."/>
            <person name="Wiese J."/>
            <person name="Imhoff J.F."/>
            <person name="Dorador C."/>
            <person name="Keller A."/>
            <person name="Hentschel U."/>
        </authorList>
    </citation>
    <scope>NUCLEOTIDE SEQUENCE [LARGE SCALE GENOMIC DNA]</scope>
    <source>
        <strain evidence="8 9">DB165</strain>
    </source>
</reference>
<gene>
    <name evidence="8" type="ORF">D4765_13890</name>
</gene>
<dbReference type="PANTHER" id="PTHR43370:SF1">
    <property type="entry name" value="GUANOSINE ABC TRANSPORTER PERMEASE PROTEIN NUPQ"/>
    <property type="match status" value="1"/>
</dbReference>
<evidence type="ECO:0000256" key="4">
    <source>
        <dbReference type="ARBA" id="ARBA00022989"/>
    </source>
</evidence>
<dbReference type="GO" id="GO:0005886">
    <property type="term" value="C:plasma membrane"/>
    <property type="evidence" value="ECO:0007669"/>
    <property type="project" value="UniProtKB-SubCell"/>
</dbReference>
<keyword evidence="4 7" id="KW-1133">Transmembrane helix</keyword>
<proteinExistence type="predicted"/>
<dbReference type="InterPro" id="IPR001851">
    <property type="entry name" value="ABC_transp_permease"/>
</dbReference>
<dbReference type="RefSeq" id="WP_136642889.1">
    <property type="nucleotide sequence ID" value="NZ_QYRT01000030.1"/>
</dbReference>
<comment type="subcellular location">
    <subcellularLocation>
        <location evidence="1">Cell membrane</location>
        <topology evidence="1">Multi-pass membrane protein</topology>
    </subcellularLocation>
</comment>
<feature type="transmembrane region" description="Helical" evidence="7">
    <location>
        <begin position="419"/>
        <end position="437"/>
    </location>
</feature>
<dbReference type="PANTHER" id="PTHR43370">
    <property type="entry name" value="SUGAR ABC TRANSPORTER INTEGRAL MEMBRANE PROTEIN-RELATED"/>
    <property type="match status" value="1"/>
</dbReference>
<protein>
    <submittedName>
        <fullName evidence="8">ABC transporter permease</fullName>
    </submittedName>
</protein>
<dbReference type="Proteomes" id="UP000306192">
    <property type="component" value="Unassembled WGS sequence"/>
</dbReference>
<feature type="transmembrane region" description="Helical" evidence="7">
    <location>
        <begin position="369"/>
        <end position="386"/>
    </location>
</feature>
<evidence type="ECO:0000256" key="7">
    <source>
        <dbReference type="SAM" id="Phobius"/>
    </source>
</evidence>
<keyword evidence="2" id="KW-1003">Cell membrane</keyword>
<evidence type="ECO:0000256" key="3">
    <source>
        <dbReference type="ARBA" id="ARBA00022692"/>
    </source>
</evidence>
<sequence>MSSPLSASAASGTNLATEVADPGTRATATQHEHPDSSNGLEKTIVKSYKAPIAFAIFTVIALVLFVVLGRDGVSTFRLSNDNDLIQLPALGVPTRIAGIVATVLLAVIAVLAYLRVRADRHVPLWLTSLFGVLFLFGFLAWAAAGQTLPVPGLLVGTVSLSVPLIFGAMGGVISERVGVVNVAIEGQLLAGAFASAVVASITGQPLLGLVVAMIAGALVSFVLAAFAIKYLVDQVIVGVVLNVLVIGLTNFLYSQVLSKNAEVLNSPPRFDRINIPVLSEIPIIGPTLFRQTIVVYLMYIGVAAVYFALFHTKWGLRVRAVGEHPQAADTVGINVSGTRFWNVLLAGAIAGLGGAYFTLGSVGAFNKEMTAGAGYIALAAVIFGQWDPIRATLAALLFGFASNLQNVLGIIGSPVPSEFMLMLPYVLTIFAVAGLVGRSRGPAASGRPYIKA</sequence>
<feature type="transmembrane region" description="Helical" evidence="7">
    <location>
        <begin position="393"/>
        <end position="413"/>
    </location>
</feature>
<organism evidence="8 9">
    <name type="scientific">Subtercola vilae</name>
    <dbReference type="NCBI Taxonomy" id="2056433"/>
    <lineage>
        <taxon>Bacteria</taxon>
        <taxon>Bacillati</taxon>
        <taxon>Actinomycetota</taxon>
        <taxon>Actinomycetes</taxon>
        <taxon>Micrococcales</taxon>
        <taxon>Microbacteriaceae</taxon>
        <taxon>Subtercola</taxon>
    </lineage>
</organism>
<evidence type="ECO:0000256" key="1">
    <source>
        <dbReference type="ARBA" id="ARBA00004651"/>
    </source>
</evidence>
<dbReference type="GO" id="GO:0022857">
    <property type="term" value="F:transmembrane transporter activity"/>
    <property type="evidence" value="ECO:0007669"/>
    <property type="project" value="InterPro"/>
</dbReference>
<evidence type="ECO:0000313" key="9">
    <source>
        <dbReference type="Proteomes" id="UP000306192"/>
    </source>
</evidence>
<feature type="transmembrane region" description="Helical" evidence="7">
    <location>
        <begin position="50"/>
        <end position="69"/>
    </location>
</feature>
<accession>A0A4T2BR14</accession>
<evidence type="ECO:0000256" key="2">
    <source>
        <dbReference type="ARBA" id="ARBA00022475"/>
    </source>
</evidence>
<dbReference type="CDD" id="cd06580">
    <property type="entry name" value="TM_PBP1_transp_TpRbsC_like"/>
    <property type="match status" value="1"/>
</dbReference>
<feature type="transmembrane region" description="Helical" evidence="7">
    <location>
        <begin position="207"/>
        <end position="228"/>
    </location>
</feature>
<feature type="transmembrane region" description="Helical" evidence="7">
    <location>
        <begin position="235"/>
        <end position="253"/>
    </location>
</feature>
<feature type="transmembrane region" description="Helical" evidence="7">
    <location>
        <begin position="150"/>
        <end position="172"/>
    </location>
</feature>
<feature type="transmembrane region" description="Helical" evidence="7">
    <location>
        <begin position="89"/>
        <end position="112"/>
    </location>
</feature>
<feature type="compositionally biased region" description="Polar residues" evidence="6">
    <location>
        <begin position="1"/>
        <end position="16"/>
    </location>
</feature>
<evidence type="ECO:0000256" key="6">
    <source>
        <dbReference type="SAM" id="MobiDB-lite"/>
    </source>
</evidence>